<feature type="region of interest" description="Disordered" evidence="1">
    <location>
        <begin position="16"/>
        <end position="46"/>
    </location>
</feature>
<evidence type="ECO:0000256" key="1">
    <source>
        <dbReference type="SAM" id="MobiDB-lite"/>
    </source>
</evidence>
<reference evidence="2" key="1">
    <citation type="journal article" date="2018" name="Sci. Rep.">
        <title>Characterisation of pathogen-specific regions and novel effector candidates in Fusarium oxysporum f. sp. cepae.</title>
        <authorList>
            <person name="Armitage A.D."/>
            <person name="Taylor A."/>
            <person name="Sobczyk M.K."/>
            <person name="Baxter L."/>
            <person name="Greenfield B.P."/>
            <person name="Bates H.J."/>
            <person name="Wilson F."/>
            <person name="Jackson A.C."/>
            <person name="Ott S."/>
            <person name="Harrison R.J."/>
            <person name="Clarkson J.P."/>
        </authorList>
    </citation>
    <scope>NUCLEOTIDE SEQUENCE [LARGE SCALE GENOMIC DNA]</scope>
    <source>
        <strain evidence="2">FoC_Fus2</strain>
    </source>
</reference>
<comment type="caution">
    <text evidence="2">The sequence shown here is derived from an EMBL/GenBank/DDBJ whole genome shotgun (WGS) entry which is preliminary data.</text>
</comment>
<evidence type="ECO:0000313" key="2">
    <source>
        <dbReference type="EMBL" id="RKK20591.1"/>
    </source>
</evidence>
<name>A0A3L6NQZ2_FUSOX</name>
<dbReference type="Proteomes" id="UP000270866">
    <property type="component" value="Chromosome 7"/>
</dbReference>
<organism evidence="2">
    <name type="scientific">Fusarium oxysporum f. sp. cepae</name>
    <dbReference type="NCBI Taxonomy" id="396571"/>
    <lineage>
        <taxon>Eukaryota</taxon>
        <taxon>Fungi</taxon>
        <taxon>Dikarya</taxon>
        <taxon>Ascomycota</taxon>
        <taxon>Pezizomycotina</taxon>
        <taxon>Sordariomycetes</taxon>
        <taxon>Hypocreomycetidae</taxon>
        <taxon>Hypocreales</taxon>
        <taxon>Nectriaceae</taxon>
        <taxon>Fusarium</taxon>
        <taxon>Fusarium oxysporum species complex</taxon>
    </lineage>
</organism>
<dbReference type="EMBL" id="MRCU01000004">
    <property type="protein sequence ID" value="RKK20591.1"/>
    <property type="molecule type" value="Genomic_DNA"/>
</dbReference>
<feature type="compositionally biased region" description="Acidic residues" evidence="1">
    <location>
        <begin position="37"/>
        <end position="46"/>
    </location>
</feature>
<gene>
    <name evidence="2" type="ORF">BFJ65_g7290</name>
</gene>
<sequence>MRSDLHDVTDPLFLDSVLSKALPPPGSTSSTGYENEPHDDDYDDAH</sequence>
<protein>
    <submittedName>
        <fullName evidence="2">Uncharacterized protein</fullName>
    </submittedName>
</protein>
<accession>A0A3L6NQZ2</accession>
<dbReference type="AlphaFoldDB" id="A0A3L6NQZ2"/>
<proteinExistence type="predicted"/>